<evidence type="ECO:0000313" key="5">
    <source>
        <dbReference type="Proteomes" id="UP000265427"/>
    </source>
</evidence>
<organism evidence="4 6">
    <name type="scientific">Aphanomyces astaci</name>
    <name type="common">Crayfish plague agent</name>
    <dbReference type="NCBI Taxonomy" id="112090"/>
    <lineage>
        <taxon>Eukaryota</taxon>
        <taxon>Sar</taxon>
        <taxon>Stramenopiles</taxon>
        <taxon>Oomycota</taxon>
        <taxon>Saprolegniomycetes</taxon>
        <taxon>Saprolegniales</taxon>
        <taxon>Verrucalvaceae</taxon>
        <taxon>Aphanomyces</taxon>
    </lineage>
</organism>
<evidence type="ECO:0000313" key="2">
    <source>
        <dbReference type="EMBL" id="RHY12454.1"/>
    </source>
</evidence>
<dbReference type="Proteomes" id="UP000265427">
    <property type="component" value="Unassembled WGS sequence"/>
</dbReference>
<dbReference type="Proteomes" id="UP000266643">
    <property type="component" value="Unassembled WGS sequence"/>
</dbReference>
<dbReference type="EMBL" id="QUSZ01004843">
    <property type="protein sequence ID" value="RHY12454.1"/>
    <property type="molecule type" value="Genomic_DNA"/>
</dbReference>
<evidence type="ECO:0000313" key="6">
    <source>
        <dbReference type="Proteomes" id="UP000266196"/>
    </source>
</evidence>
<evidence type="ECO:0000313" key="4">
    <source>
        <dbReference type="EMBL" id="RHZ02734.1"/>
    </source>
</evidence>
<name>A0A397EVS8_APHAT</name>
<dbReference type="Proteomes" id="UP000266196">
    <property type="component" value="Unassembled WGS sequence"/>
</dbReference>
<dbReference type="EMBL" id="QUTD01006636">
    <property type="protein sequence ID" value="RHY54282.1"/>
    <property type="molecule type" value="Genomic_DNA"/>
</dbReference>
<comment type="caution">
    <text evidence="4">The sequence shown here is derived from an EMBL/GenBank/DDBJ whole genome shotgun (WGS) entry which is preliminary data.</text>
</comment>
<feature type="region of interest" description="Disordered" evidence="1">
    <location>
        <begin position="123"/>
        <end position="148"/>
    </location>
</feature>
<gene>
    <name evidence="3" type="ORF">DYB30_009243</name>
    <name evidence="4" type="ORF">DYB31_000890</name>
    <name evidence="2" type="ORF">DYB36_009321</name>
</gene>
<feature type="region of interest" description="Disordered" evidence="1">
    <location>
        <begin position="178"/>
        <end position="216"/>
    </location>
</feature>
<reference evidence="5 6" key="1">
    <citation type="submission" date="2018-08" db="EMBL/GenBank/DDBJ databases">
        <title>Aphanomyces genome sequencing and annotation.</title>
        <authorList>
            <person name="Minardi D."/>
            <person name="Oidtmann B."/>
            <person name="Van Der Giezen M."/>
            <person name="Studholme D.J."/>
        </authorList>
    </citation>
    <scope>NUCLEOTIDE SEQUENCE [LARGE SCALE GENOMIC DNA]</scope>
    <source>
        <strain evidence="4 6">197901</strain>
        <strain evidence="3 7">D2</strain>
        <strain evidence="2 5">Kv</strain>
    </source>
</reference>
<evidence type="ECO:0000256" key="1">
    <source>
        <dbReference type="SAM" id="MobiDB-lite"/>
    </source>
</evidence>
<dbReference type="AlphaFoldDB" id="A0A397EVS8"/>
<dbReference type="EMBL" id="QUTE01014264">
    <property type="protein sequence ID" value="RHZ02734.1"/>
    <property type="molecule type" value="Genomic_DNA"/>
</dbReference>
<accession>A0A397EVS8</accession>
<protein>
    <submittedName>
        <fullName evidence="4">Uncharacterized protein</fullName>
    </submittedName>
</protein>
<feature type="compositionally biased region" description="Basic and acidic residues" evidence="1">
    <location>
        <begin position="178"/>
        <end position="196"/>
    </location>
</feature>
<feature type="compositionally biased region" description="Polar residues" evidence="1">
    <location>
        <begin position="197"/>
        <end position="216"/>
    </location>
</feature>
<evidence type="ECO:0000313" key="7">
    <source>
        <dbReference type="Proteomes" id="UP000266643"/>
    </source>
</evidence>
<sequence length="216" mass="23544">MLALKAHSYGTVVVPKTHRDLRVTPCRRGRCDLGAIFLHVDKVGVKACSFAKCYEAGSDAIFFPSSHGINELIAGLSTMFAVETVVAGFHDKSNGPTPNLENTFRWLFEALSVSAVSNQASWTGPCGSRRHPESSLARLLPNGPHTTPAALQRVNEEVESLGDALKQAREERVAEMALREKVEQERDQANTERDNWKSVSGDSGQNSVPVNSELSI</sequence>
<proteinExistence type="predicted"/>
<dbReference type="VEuPathDB" id="FungiDB:H257_18327"/>
<evidence type="ECO:0000313" key="3">
    <source>
        <dbReference type="EMBL" id="RHY54282.1"/>
    </source>
</evidence>